<gene>
    <name evidence="3" type="ORF">GCM10009811_04590</name>
</gene>
<keyword evidence="1" id="KW-0175">Coiled coil</keyword>
<proteinExistence type="predicted"/>
<name>A0ABP4XK35_9MICO</name>
<sequence>MCALHGPGSVPSMWLDVVKVVLPALVGIVPAWLLYKQNKDSSEREARERREIRDQELAVRNAELEAASSQEASKAKDARKAQESERLIQFLALAREAEVHSRANMATLQPTWMPSGFAQNLASAYEAAQVSVGDALGHELRQVWIVVAKLIDNPRNAKQSDHDDLNECIRLCRSAYTRIGWERSIHKPMNLLKG</sequence>
<keyword evidence="4" id="KW-1185">Reference proteome</keyword>
<organism evidence="3 4">
    <name type="scientific">Nostocoides veronense</name>
    <dbReference type="NCBI Taxonomy" id="330836"/>
    <lineage>
        <taxon>Bacteria</taxon>
        <taxon>Bacillati</taxon>
        <taxon>Actinomycetota</taxon>
        <taxon>Actinomycetes</taxon>
        <taxon>Micrococcales</taxon>
        <taxon>Intrasporangiaceae</taxon>
        <taxon>Nostocoides</taxon>
    </lineage>
</organism>
<keyword evidence="2" id="KW-0812">Transmembrane</keyword>
<evidence type="ECO:0000313" key="4">
    <source>
        <dbReference type="Proteomes" id="UP001499938"/>
    </source>
</evidence>
<reference evidence="4" key="1">
    <citation type="journal article" date="2019" name="Int. J. Syst. Evol. Microbiol.">
        <title>The Global Catalogue of Microorganisms (GCM) 10K type strain sequencing project: providing services to taxonomists for standard genome sequencing and annotation.</title>
        <authorList>
            <consortium name="The Broad Institute Genomics Platform"/>
            <consortium name="The Broad Institute Genome Sequencing Center for Infectious Disease"/>
            <person name="Wu L."/>
            <person name="Ma J."/>
        </authorList>
    </citation>
    <scope>NUCLEOTIDE SEQUENCE [LARGE SCALE GENOMIC DNA]</scope>
    <source>
        <strain evidence="4">JCM 15592</strain>
    </source>
</reference>
<feature type="transmembrane region" description="Helical" evidence="2">
    <location>
        <begin position="17"/>
        <end position="35"/>
    </location>
</feature>
<protein>
    <submittedName>
        <fullName evidence="3">Uncharacterized protein</fullName>
    </submittedName>
</protein>
<keyword evidence="2" id="KW-1133">Transmembrane helix</keyword>
<evidence type="ECO:0000313" key="3">
    <source>
        <dbReference type="EMBL" id="GAA1782167.1"/>
    </source>
</evidence>
<evidence type="ECO:0000256" key="1">
    <source>
        <dbReference type="SAM" id="Coils"/>
    </source>
</evidence>
<feature type="coiled-coil region" evidence="1">
    <location>
        <begin position="45"/>
        <end position="72"/>
    </location>
</feature>
<dbReference type="EMBL" id="BAAAPO010000007">
    <property type="protein sequence ID" value="GAA1782167.1"/>
    <property type="molecule type" value="Genomic_DNA"/>
</dbReference>
<evidence type="ECO:0000256" key="2">
    <source>
        <dbReference type="SAM" id="Phobius"/>
    </source>
</evidence>
<keyword evidence="2" id="KW-0472">Membrane</keyword>
<dbReference type="Proteomes" id="UP001499938">
    <property type="component" value="Unassembled WGS sequence"/>
</dbReference>
<comment type="caution">
    <text evidence="3">The sequence shown here is derived from an EMBL/GenBank/DDBJ whole genome shotgun (WGS) entry which is preliminary data.</text>
</comment>
<accession>A0ABP4XK35</accession>